<organism evidence="2">
    <name type="scientific">Oryza barthii</name>
    <dbReference type="NCBI Taxonomy" id="65489"/>
    <lineage>
        <taxon>Eukaryota</taxon>
        <taxon>Viridiplantae</taxon>
        <taxon>Streptophyta</taxon>
        <taxon>Embryophyta</taxon>
        <taxon>Tracheophyta</taxon>
        <taxon>Spermatophyta</taxon>
        <taxon>Magnoliopsida</taxon>
        <taxon>Liliopsida</taxon>
        <taxon>Poales</taxon>
        <taxon>Poaceae</taxon>
        <taxon>BOP clade</taxon>
        <taxon>Oryzoideae</taxon>
        <taxon>Oryzeae</taxon>
        <taxon>Oryzinae</taxon>
        <taxon>Oryza</taxon>
    </lineage>
</organism>
<dbReference type="Gramene" id="OBART01G43580.1">
    <property type="protein sequence ID" value="OBART01G43580.1"/>
    <property type="gene ID" value="OBART01G43580"/>
</dbReference>
<dbReference type="Proteomes" id="UP000026960">
    <property type="component" value="Chromosome 1"/>
</dbReference>
<dbReference type="PaxDb" id="65489-OBART01G43580.1"/>
<sequence length="116" mass="12505">MATVRINTATLMCKQPSSPYLAIVCALLPSSPYFAIAHAFRRRGFGAQAAALALPILAPRGGERHGERVRKTVESSVVLPKRATTGSTWKVEGIGLGTASGIEDRVREREANVEMR</sequence>
<keyword evidence="3" id="KW-1185">Reference proteome</keyword>
<evidence type="ECO:0000313" key="2">
    <source>
        <dbReference type="EnsemblPlants" id="OBART01G43580.1"/>
    </source>
</evidence>
<keyword evidence="1" id="KW-1133">Transmembrane helix</keyword>
<name>A0A0D3EYJ3_9ORYZ</name>
<evidence type="ECO:0000256" key="1">
    <source>
        <dbReference type="SAM" id="Phobius"/>
    </source>
</evidence>
<reference evidence="2" key="1">
    <citation type="journal article" date="2009" name="Rice">
        <title>De Novo Next Generation Sequencing of Plant Genomes.</title>
        <authorList>
            <person name="Rounsley S."/>
            <person name="Marri P.R."/>
            <person name="Yu Y."/>
            <person name="He R."/>
            <person name="Sisneros N."/>
            <person name="Goicoechea J.L."/>
            <person name="Lee S.J."/>
            <person name="Angelova A."/>
            <person name="Kudrna D."/>
            <person name="Luo M."/>
            <person name="Affourtit J."/>
            <person name="Desany B."/>
            <person name="Knight J."/>
            <person name="Niazi F."/>
            <person name="Egholm M."/>
            <person name="Wing R.A."/>
        </authorList>
    </citation>
    <scope>NUCLEOTIDE SEQUENCE [LARGE SCALE GENOMIC DNA]</scope>
    <source>
        <strain evidence="2">cv. IRGC 105608</strain>
    </source>
</reference>
<dbReference type="AlphaFoldDB" id="A0A0D3EYJ3"/>
<protein>
    <submittedName>
        <fullName evidence="2">Uncharacterized protein</fullName>
    </submittedName>
</protein>
<proteinExistence type="predicted"/>
<evidence type="ECO:0000313" key="3">
    <source>
        <dbReference type="Proteomes" id="UP000026960"/>
    </source>
</evidence>
<dbReference type="EnsemblPlants" id="OBART01G43580.1">
    <property type="protein sequence ID" value="OBART01G43580.1"/>
    <property type="gene ID" value="OBART01G43580"/>
</dbReference>
<keyword evidence="1" id="KW-0472">Membrane</keyword>
<dbReference type="HOGENOM" id="CLU_2100611_0_0_1"/>
<keyword evidence="1" id="KW-0812">Transmembrane</keyword>
<accession>A0A0D3EYJ3</accession>
<feature type="transmembrane region" description="Helical" evidence="1">
    <location>
        <begin position="20"/>
        <end position="40"/>
    </location>
</feature>
<reference evidence="2" key="2">
    <citation type="submission" date="2015-03" db="UniProtKB">
        <authorList>
            <consortium name="EnsemblPlants"/>
        </authorList>
    </citation>
    <scope>IDENTIFICATION</scope>
</reference>